<dbReference type="Gene3D" id="3.30.9.10">
    <property type="entry name" value="D-Amino Acid Oxidase, subunit A, domain 2"/>
    <property type="match status" value="1"/>
</dbReference>
<sequence>MVTSRSALVIGCGISGLACARRLQAAGYHVTIITREQPKSTTSNVAAALWYPYRCAPREKALPWSKATFEELLRQHRDGVPGVTPTTFIELFDHNRPTPWWAEATGGVTRLTGNDLPPGYAVGFAATVPVVETPLYLPYLVAQFSAAGGTLQIGELTSLDEACAAYPLVINCSGLGARTLANDPEVFPIRGQVVRVSNPGVRRALTDDDGPRRISYTIPRQTDVILGGTALSHVWDTTPDAATTERILRHCRELEPALASAQVLEVRVGLRPGRTAVRLEREHRGVGVVIHNYGHGGAGFTLAWGCADEVLHLARAT</sequence>
<keyword evidence="5" id="KW-0560">Oxidoreductase</keyword>
<dbReference type="PANTHER" id="PTHR11530">
    <property type="entry name" value="D-AMINO ACID OXIDASE"/>
    <property type="match status" value="1"/>
</dbReference>
<evidence type="ECO:0000256" key="4">
    <source>
        <dbReference type="ARBA" id="ARBA00022827"/>
    </source>
</evidence>
<dbReference type="Gene3D" id="3.40.50.720">
    <property type="entry name" value="NAD(P)-binding Rossmann-like Domain"/>
    <property type="match status" value="1"/>
</dbReference>
<dbReference type="EMBL" id="CP072642">
    <property type="protein sequence ID" value="QUV93132.1"/>
    <property type="molecule type" value="Genomic_DNA"/>
</dbReference>
<comment type="catalytic activity">
    <reaction evidence="8">
        <text>a D-alpha-amino acid + O2 + H2O = a 2-oxocarboxylate + H2O2 + NH4(+)</text>
        <dbReference type="Rhea" id="RHEA:21816"/>
        <dbReference type="ChEBI" id="CHEBI:15377"/>
        <dbReference type="ChEBI" id="CHEBI:15379"/>
        <dbReference type="ChEBI" id="CHEBI:16240"/>
        <dbReference type="ChEBI" id="CHEBI:28938"/>
        <dbReference type="ChEBI" id="CHEBI:35179"/>
        <dbReference type="ChEBI" id="CHEBI:59871"/>
        <dbReference type="EC" id="1.4.3.3"/>
    </reaction>
    <physiologicalReaction direction="left-to-right" evidence="8">
        <dbReference type="Rhea" id="RHEA:21817"/>
    </physiologicalReaction>
</comment>
<dbReference type="SUPFAM" id="SSF51971">
    <property type="entry name" value="Nucleotide-binding domain"/>
    <property type="match status" value="1"/>
</dbReference>
<name>A0ABX8AWQ5_9BACT</name>
<reference evidence="10 11" key="1">
    <citation type="submission" date="2021-03" db="EMBL/GenBank/DDBJ databases">
        <title>Genomic and phenotypic characterization of Chloracidobacterium isolates provides evidence for multiple species.</title>
        <authorList>
            <person name="Saini M.K."/>
            <person name="Costas A.M.G."/>
            <person name="Tank M."/>
            <person name="Bryant D.A."/>
        </authorList>
    </citation>
    <scope>NUCLEOTIDE SEQUENCE [LARGE SCALE GENOMIC DNA]</scope>
    <source>
        <strain evidence="10 11">N</strain>
    </source>
</reference>
<dbReference type="SUPFAM" id="SSF54373">
    <property type="entry name" value="FAD-linked reductases, C-terminal domain"/>
    <property type="match status" value="1"/>
</dbReference>
<keyword evidence="11" id="KW-1185">Reference proteome</keyword>
<dbReference type="EC" id="1.4.3.3" evidence="6"/>
<dbReference type="PIRSF" id="PIRSF000189">
    <property type="entry name" value="D-aa_oxidase"/>
    <property type="match status" value="1"/>
</dbReference>
<dbReference type="InterPro" id="IPR023209">
    <property type="entry name" value="DAO"/>
</dbReference>
<evidence type="ECO:0000259" key="9">
    <source>
        <dbReference type="Pfam" id="PF01266"/>
    </source>
</evidence>
<organism evidence="10 11">
    <name type="scientific">Chloracidobacterium sp. N</name>
    <dbReference type="NCBI Taxonomy" id="2821540"/>
    <lineage>
        <taxon>Bacteria</taxon>
        <taxon>Pseudomonadati</taxon>
        <taxon>Acidobacteriota</taxon>
        <taxon>Terriglobia</taxon>
        <taxon>Terriglobales</taxon>
        <taxon>Acidobacteriaceae</taxon>
        <taxon>Chloracidobacterium</taxon>
        <taxon>Chloracidobacterium aggregatum</taxon>
    </lineage>
</organism>
<evidence type="ECO:0000256" key="3">
    <source>
        <dbReference type="ARBA" id="ARBA00022630"/>
    </source>
</evidence>
<dbReference type="PANTHER" id="PTHR11530:SF11">
    <property type="entry name" value="D-ASPARTATE OXIDASE"/>
    <property type="match status" value="1"/>
</dbReference>
<evidence type="ECO:0000313" key="10">
    <source>
        <dbReference type="EMBL" id="QUV93132.1"/>
    </source>
</evidence>
<dbReference type="InterPro" id="IPR006181">
    <property type="entry name" value="D-amino_acid_oxidase_CS"/>
</dbReference>
<evidence type="ECO:0000256" key="8">
    <source>
        <dbReference type="ARBA" id="ARBA00049547"/>
    </source>
</evidence>
<dbReference type="Pfam" id="PF01266">
    <property type="entry name" value="DAO"/>
    <property type="match status" value="1"/>
</dbReference>
<evidence type="ECO:0000313" key="11">
    <source>
        <dbReference type="Proteomes" id="UP000677668"/>
    </source>
</evidence>
<evidence type="ECO:0000256" key="5">
    <source>
        <dbReference type="ARBA" id="ARBA00023002"/>
    </source>
</evidence>
<dbReference type="RefSeq" id="WP_211421542.1">
    <property type="nucleotide sequence ID" value="NZ_CP072642.1"/>
</dbReference>
<evidence type="ECO:0000256" key="1">
    <source>
        <dbReference type="ARBA" id="ARBA00001974"/>
    </source>
</evidence>
<protein>
    <recommendedName>
        <fullName evidence="7">D-amino-acid oxidase</fullName>
        <ecNumber evidence="6">1.4.3.3</ecNumber>
    </recommendedName>
</protein>
<dbReference type="PROSITE" id="PS51257">
    <property type="entry name" value="PROKAR_LIPOPROTEIN"/>
    <property type="match status" value="1"/>
</dbReference>
<accession>A0ABX8AWQ5</accession>
<dbReference type="PROSITE" id="PS00677">
    <property type="entry name" value="DAO"/>
    <property type="match status" value="1"/>
</dbReference>
<feature type="domain" description="FAD dependent oxidoreductase" evidence="9">
    <location>
        <begin position="8"/>
        <end position="310"/>
    </location>
</feature>
<gene>
    <name evidence="10" type="ORF">J8C05_07025</name>
</gene>
<evidence type="ECO:0000256" key="7">
    <source>
        <dbReference type="ARBA" id="ARBA00039751"/>
    </source>
</evidence>
<keyword evidence="4" id="KW-0274">FAD</keyword>
<dbReference type="InterPro" id="IPR006076">
    <property type="entry name" value="FAD-dep_OxRdtase"/>
</dbReference>
<proteinExistence type="inferred from homology"/>
<evidence type="ECO:0000256" key="2">
    <source>
        <dbReference type="ARBA" id="ARBA00006730"/>
    </source>
</evidence>
<comment type="similarity">
    <text evidence="2">Belongs to the DAMOX/DASOX family.</text>
</comment>
<dbReference type="Proteomes" id="UP000677668">
    <property type="component" value="Chromosome 1"/>
</dbReference>
<evidence type="ECO:0000256" key="6">
    <source>
        <dbReference type="ARBA" id="ARBA00039101"/>
    </source>
</evidence>
<comment type="cofactor">
    <cofactor evidence="1">
        <name>FAD</name>
        <dbReference type="ChEBI" id="CHEBI:57692"/>
    </cofactor>
</comment>
<keyword evidence="3" id="KW-0285">Flavoprotein</keyword>